<keyword evidence="2" id="KW-1185">Reference proteome</keyword>
<reference evidence="1 2" key="1">
    <citation type="journal article" date="2017" name="Int. J. Syst. Evol. Microbiol.">
        <title>Desulfovibrio senegalensis sp. nov., a mesophilic sulfate reducer isolated from marine sediment.</title>
        <authorList>
            <person name="Thioye A."/>
            <person name="Gam Z.B.A."/>
            <person name="Mbengue M."/>
            <person name="Cayol J.L."/>
            <person name="Joseph-Bartoli M."/>
            <person name="Toure-Kane C."/>
            <person name="Labat M."/>
        </authorList>
    </citation>
    <scope>NUCLEOTIDE SEQUENCE [LARGE SCALE GENOMIC DNA]</scope>
    <source>
        <strain evidence="1 2">DSM 101509</strain>
    </source>
</reference>
<dbReference type="AlphaFoldDB" id="A0A6N6N6U9"/>
<evidence type="ECO:0000313" key="2">
    <source>
        <dbReference type="Proteomes" id="UP000438699"/>
    </source>
</evidence>
<name>A0A6N6N6U9_9BACT</name>
<comment type="caution">
    <text evidence="1">The sequence shown here is derived from an EMBL/GenBank/DDBJ whole genome shotgun (WGS) entry which is preliminary data.</text>
</comment>
<organism evidence="1 2">
    <name type="scientific">Pseudodesulfovibrio senegalensis</name>
    <dbReference type="NCBI Taxonomy" id="1721087"/>
    <lineage>
        <taxon>Bacteria</taxon>
        <taxon>Pseudomonadati</taxon>
        <taxon>Thermodesulfobacteriota</taxon>
        <taxon>Desulfovibrionia</taxon>
        <taxon>Desulfovibrionales</taxon>
        <taxon>Desulfovibrionaceae</taxon>
    </lineage>
</organism>
<sequence>MRVFLPVCFRAKQGVEKKGGNPFGSPPGGGNGRLSADCDCRKGDSENSALPMFAGNFHNAAHGVDDGMTDGKPQSGAFARRLGGKKRIEYFFYVFGTNAIAIVLNKYAHPPVFQRVCGNLELPALVVVPFFDCLYGVVHQVEHDLLELACVEAYRGCVSGDGTAELDTGNRCLAFDHFA</sequence>
<evidence type="ECO:0000313" key="1">
    <source>
        <dbReference type="EMBL" id="KAB1443189.1"/>
    </source>
</evidence>
<protein>
    <submittedName>
        <fullName evidence="1">Uncharacterized protein</fullName>
    </submittedName>
</protein>
<dbReference type="EMBL" id="WAIE01000001">
    <property type="protein sequence ID" value="KAB1443189.1"/>
    <property type="molecule type" value="Genomic_DNA"/>
</dbReference>
<accession>A0A6N6N6U9</accession>
<gene>
    <name evidence="1" type="ORF">F8A88_02685</name>
</gene>
<proteinExistence type="predicted"/>
<dbReference type="Proteomes" id="UP000438699">
    <property type="component" value="Unassembled WGS sequence"/>
</dbReference>